<accession>A0A1N6F4Z4</accession>
<protein>
    <submittedName>
        <fullName evidence="2">Uncharacterized protein</fullName>
    </submittedName>
</protein>
<feature type="transmembrane region" description="Helical" evidence="1">
    <location>
        <begin position="92"/>
        <end position="109"/>
    </location>
</feature>
<dbReference type="RefSeq" id="WP_074255454.1">
    <property type="nucleotide sequence ID" value="NZ_FSRL01000001.1"/>
</dbReference>
<gene>
    <name evidence="2" type="ORF">SAMN05444002_1374</name>
</gene>
<dbReference type="EMBL" id="FSRL01000001">
    <property type="protein sequence ID" value="SIN90286.1"/>
    <property type="molecule type" value="Genomic_DNA"/>
</dbReference>
<feature type="transmembrane region" description="Helical" evidence="1">
    <location>
        <begin position="116"/>
        <end position="138"/>
    </location>
</feature>
<evidence type="ECO:0000313" key="2">
    <source>
        <dbReference type="EMBL" id="SIN90286.1"/>
    </source>
</evidence>
<dbReference type="Proteomes" id="UP000184932">
    <property type="component" value="Unassembled WGS sequence"/>
</dbReference>
<dbReference type="STRING" id="1217970.SAMN05444002_1374"/>
<reference evidence="3" key="1">
    <citation type="submission" date="2016-11" db="EMBL/GenBank/DDBJ databases">
        <authorList>
            <person name="Varghese N."/>
            <person name="Submissions S."/>
        </authorList>
    </citation>
    <scope>NUCLEOTIDE SEQUENCE [LARGE SCALE GENOMIC DNA]</scope>
    <source>
        <strain evidence="3">DSM 29440</strain>
    </source>
</reference>
<keyword evidence="1" id="KW-0812">Transmembrane</keyword>
<evidence type="ECO:0000256" key="1">
    <source>
        <dbReference type="SAM" id="Phobius"/>
    </source>
</evidence>
<keyword evidence="1" id="KW-1133">Transmembrane helix</keyword>
<name>A0A1N6F4Z4_9RHOB</name>
<sequence>MHKTLLIGALAALSAARGEAHAFKSGADQYAQFLEGTGVVLGYPALLLPGLALGILLGLWSREGLPRVWPFFLAGLAGGVGLAALVGPWVSPLLMGLGVLTACLAALLPRHTRAEAAALALLTGLLLTAAGLEGHGLFELGAFIHLGLFFGANLALAVPAGLVSMALDRHRAPWVRIGARVAASWIAAILMLMLAFALRPPA</sequence>
<evidence type="ECO:0000313" key="3">
    <source>
        <dbReference type="Proteomes" id="UP000184932"/>
    </source>
</evidence>
<feature type="transmembrane region" description="Helical" evidence="1">
    <location>
        <begin position="144"/>
        <end position="167"/>
    </location>
</feature>
<dbReference type="AlphaFoldDB" id="A0A1N6F4Z4"/>
<keyword evidence="1" id="KW-0472">Membrane</keyword>
<feature type="transmembrane region" description="Helical" evidence="1">
    <location>
        <begin position="179"/>
        <end position="198"/>
    </location>
</feature>
<feature type="transmembrane region" description="Helical" evidence="1">
    <location>
        <begin position="68"/>
        <end position="86"/>
    </location>
</feature>
<feature type="transmembrane region" description="Helical" evidence="1">
    <location>
        <begin position="38"/>
        <end position="61"/>
    </location>
</feature>
<keyword evidence="3" id="KW-1185">Reference proteome</keyword>
<proteinExistence type="predicted"/>
<organism evidence="2 3">
    <name type="scientific">Vannielia litorea</name>
    <dbReference type="NCBI Taxonomy" id="1217970"/>
    <lineage>
        <taxon>Bacteria</taxon>
        <taxon>Pseudomonadati</taxon>
        <taxon>Pseudomonadota</taxon>
        <taxon>Alphaproteobacteria</taxon>
        <taxon>Rhodobacterales</taxon>
        <taxon>Paracoccaceae</taxon>
        <taxon>Vannielia</taxon>
    </lineage>
</organism>